<dbReference type="OrthoDB" id="10007820at2"/>
<feature type="transmembrane region" description="Helical" evidence="1">
    <location>
        <begin position="676"/>
        <end position="700"/>
    </location>
</feature>
<evidence type="ECO:0000313" key="2">
    <source>
        <dbReference type="EMBL" id="VEU80427.1"/>
    </source>
</evidence>
<feature type="transmembrane region" description="Helical" evidence="1">
    <location>
        <begin position="644"/>
        <end position="664"/>
    </location>
</feature>
<keyword evidence="1" id="KW-1133">Transmembrane helix</keyword>
<dbReference type="RefSeq" id="WP_026390525.1">
    <property type="nucleotide sequence ID" value="NZ_LR215048.1"/>
</dbReference>
<gene>
    <name evidence="2" type="ORF">NCTC10138_00797</name>
</gene>
<proteinExistence type="predicted"/>
<protein>
    <submittedName>
        <fullName evidence="2">Uncharacterized protein</fullName>
    </submittedName>
</protein>
<sequence>MKKIAVLESSYKINYFEKGDIFPKLKKIYSDEYDLVRITENNIDDFFSSNNNNILKYDAIIINIIEESIIEKLVKSKEEIEKFINLGKGVFISASLSSMYEKNFLPDKYQYQVVDTKNQDEFVFNSKSSYDANKYILNHPNKLDDSLKEKIGLKSRLIPASPAYFFRIIGIQSIFLMSSIPVNNEKVLVTSISLEDLVETEKILDNILSYITCGIPRIAFVKKDGEEDSGFNYLNDETEALNLKSKTYSNKNEMLKSKLKEYHDVYIFSKEYLEEEILDIFIKWKNIKNVKFFYYKKISKDLFLTEITNQKMIENQRMDVYSLVLYTYKIGYWNNSFYETISIVEALVELELEFDQFINSIFDEVDKYYKNGSYENKIIETCGLLKLESLILKKYENERIKGKREETKKWLISQFEKASFYQKKNIIKTFISYDDINIIIEMFYDNNKEKFTNYIEKNSIKENIEDLFELVIIDDLKLYLKLIKLSDGKRDDLVDLSKKYLKVLLDKQDEYGIWNDDLNKTAQIIDSLYEMDIELLGKKLKNQINEDISKSITVLKKSYYIDRYGKDLSLSVNAIKALRHYYIRLNENAIDIVYTEADSLLKFKTIDFLTKSLEEIIEVNAKDKKKLRNLEIIESKYYKNKVRLNTIGSLTSILFLLLISYYIFLALENIEVFKKIMSQSLMWVPIAIGMLVTPTVAFISKKLVGKQLKKEEEPENK</sequence>
<keyword evidence="1" id="KW-0812">Transmembrane</keyword>
<dbReference type="EMBL" id="LR215048">
    <property type="protein sequence ID" value="VEU80427.1"/>
    <property type="molecule type" value="Genomic_DNA"/>
</dbReference>
<accession>A0A449BDD1</accession>
<evidence type="ECO:0000256" key="1">
    <source>
        <dbReference type="SAM" id="Phobius"/>
    </source>
</evidence>
<keyword evidence="1" id="KW-0472">Membrane</keyword>
<reference evidence="2 3" key="1">
    <citation type="submission" date="2019-01" db="EMBL/GenBank/DDBJ databases">
        <authorList>
            <consortium name="Pathogen Informatics"/>
        </authorList>
    </citation>
    <scope>NUCLEOTIDE SEQUENCE [LARGE SCALE GENOMIC DNA]</scope>
    <source>
        <strain evidence="2 3">NCTC10138</strain>
    </source>
</reference>
<dbReference type="Proteomes" id="UP000289841">
    <property type="component" value="Chromosome"/>
</dbReference>
<name>A0A449BDD1_HAPAX</name>
<evidence type="ECO:0000313" key="3">
    <source>
        <dbReference type="Proteomes" id="UP000289841"/>
    </source>
</evidence>
<dbReference type="STRING" id="1278311.GCA_000428705_00980"/>
<organism evidence="2 3">
    <name type="scientific">Haploplasma axanthum</name>
    <name type="common">Acholeplasma axanthum</name>
    <dbReference type="NCBI Taxonomy" id="29552"/>
    <lineage>
        <taxon>Bacteria</taxon>
        <taxon>Bacillati</taxon>
        <taxon>Mycoplasmatota</taxon>
        <taxon>Mollicutes</taxon>
        <taxon>Acholeplasmatales</taxon>
        <taxon>Acholeplasmataceae</taxon>
        <taxon>Haploplasma</taxon>
    </lineage>
</organism>
<keyword evidence="3" id="KW-1185">Reference proteome</keyword>
<dbReference type="AlphaFoldDB" id="A0A449BDD1"/>
<dbReference type="KEGG" id="aaxa:NCTC10138_00797"/>